<evidence type="ECO:0000256" key="4">
    <source>
        <dbReference type="ARBA" id="ARBA00022801"/>
    </source>
</evidence>
<dbReference type="PANTHER" id="PTHR24006:SF733">
    <property type="entry name" value="RE52890P"/>
    <property type="match status" value="1"/>
</dbReference>
<dbReference type="EMBL" id="HE576756">
    <property type="protein sequence ID" value="CCC70331.1"/>
    <property type="molecule type" value="Genomic_DNA"/>
</dbReference>
<dbReference type="OMA" id="FASEYTH"/>
<dbReference type="Gene3D" id="3.90.70.10">
    <property type="entry name" value="Cysteine proteinases"/>
    <property type="match status" value="2"/>
</dbReference>
<feature type="compositionally biased region" description="Polar residues" evidence="7">
    <location>
        <begin position="245"/>
        <end position="258"/>
    </location>
</feature>
<dbReference type="HOGENOM" id="CLU_008279_12_1_1"/>
<dbReference type="KEGG" id="ncs:NCAS_0E02610"/>
<protein>
    <recommendedName>
        <fullName evidence="6">Ubiquitin carboxyl-terminal hydrolase</fullName>
        <ecNumber evidence="6">3.4.19.12</ecNumber>
    </recommendedName>
</protein>
<dbReference type="SUPFAM" id="SSF54001">
    <property type="entry name" value="Cysteine proteinases"/>
    <property type="match status" value="1"/>
</dbReference>
<comment type="catalytic activity">
    <reaction evidence="1 6">
        <text>Thiol-dependent hydrolysis of ester, thioester, amide, peptide and isopeptide bonds formed by the C-terminal Gly of ubiquitin (a 76-residue protein attached to proteins as an intracellular targeting signal).</text>
        <dbReference type="EC" id="3.4.19.12"/>
    </reaction>
</comment>
<dbReference type="RefSeq" id="XP_003676690.1">
    <property type="nucleotide sequence ID" value="XM_003676642.1"/>
</dbReference>
<dbReference type="Proteomes" id="UP000001640">
    <property type="component" value="Chromosome 5"/>
</dbReference>
<dbReference type="GO" id="GO:0006508">
    <property type="term" value="P:proteolysis"/>
    <property type="evidence" value="ECO:0007669"/>
    <property type="project" value="UniProtKB-KW"/>
</dbReference>
<evidence type="ECO:0000259" key="8">
    <source>
        <dbReference type="PROSITE" id="PS50235"/>
    </source>
</evidence>
<dbReference type="GeneID" id="96903962"/>
<sequence>MLKRWLTVKKKKTVINDKATVDVDVAITVTNIDEESIGPLETLDRLDDDWEYTLNPKGTEFPTDASSTFQVKEVLGTNTDAEYSAISKNPFITNEVGEDEVLNFPILFANTINEQLPFGDGSNKVFGYENFGNTCYCNSVLQCLYNLPEFRLNILQYPERNLMDQRVRKLEMPGYKPRCFSEASFEKPQTTTGASVPAQDANNNQNNTTTANGNNNSNNFKTPSAQNKNIFKGLFGYGNSKINTEPLSQMADSSTSTDLELPDENIVGKEEDQHEGEEEEGNNNHDGQPIDQEIKLLPNSHKIIIGRTPPVLNPNTRNNSQVSGASNNDLLPVHISTEQRKKTALIEGPILTIDHLINSFEPSQGDLYNTLKDLFECITEHSSLTGIVSPVQFVNMLRRENVLFDSMMHQDAHEFLNFMLNDFSDRLDRDNQAKNFINEIFQGTLTNKVRCLTCDNVTSREEAFLDLPIEVKENGDTDIQRVLKYYSQREMLNGSNKFNCSQCCALQEAERAVELKKLPDTLILHLKRFKYSEQQLSNIKLFSKVYYPLILEVNSNYKCTDTIKYELSGIVIHVGDGPQMGHYVALCKTEKYGWLFYDDETVESVSEETVLKFIGDEKTQSTAYVLFYKKLGDKETNIDHNPEQFADNFKQLIKYDDRWRLRKKSMAQFNADNSNTNNTNHNLSVHAADDSYNEVDQTFTSTNTEKSKVSRLFSFMK</sequence>
<organism evidence="9 10">
    <name type="scientific">Naumovozyma castellii</name>
    <name type="common">Yeast</name>
    <name type="synonym">Saccharomyces castellii</name>
    <dbReference type="NCBI Taxonomy" id="27288"/>
    <lineage>
        <taxon>Eukaryota</taxon>
        <taxon>Fungi</taxon>
        <taxon>Dikarya</taxon>
        <taxon>Ascomycota</taxon>
        <taxon>Saccharomycotina</taxon>
        <taxon>Saccharomycetes</taxon>
        <taxon>Saccharomycetales</taxon>
        <taxon>Saccharomycetaceae</taxon>
        <taxon>Naumovozyma</taxon>
    </lineage>
</organism>
<dbReference type="InterPro" id="IPR018200">
    <property type="entry name" value="USP_CS"/>
</dbReference>
<feature type="domain" description="USP" evidence="8">
    <location>
        <begin position="126"/>
        <end position="631"/>
    </location>
</feature>
<evidence type="ECO:0000256" key="6">
    <source>
        <dbReference type="RuleBase" id="RU366025"/>
    </source>
</evidence>
<dbReference type="GO" id="GO:0016579">
    <property type="term" value="P:protein deubiquitination"/>
    <property type="evidence" value="ECO:0007669"/>
    <property type="project" value="InterPro"/>
</dbReference>
<dbReference type="OrthoDB" id="27652at2759"/>
<evidence type="ECO:0000256" key="3">
    <source>
        <dbReference type="ARBA" id="ARBA00022670"/>
    </source>
</evidence>
<dbReference type="STRING" id="1064592.G0VFR4"/>
<dbReference type="InterPro" id="IPR028889">
    <property type="entry name" value="USP"/>
</dbReference>
<reference evidence="9 10" key="1">
    <citation type="journal article" date="2011" name="Proc. Natl. Acad. Sci. U.S.A.">
        <title>Evolutionary erosion of yeast sex chromosomes by mating-type switching accidents.</title>
        <authorList>
            <person name="Gordon J.L."/>
            <person name="Armisen D."/>
            <person name="Proux-Wera E."/>
            <person name="Oheigeartaigh S.S."/>
            <person name="Byrne K.P."/>
            <person name="Wolfe K.H."/>
        </authorList>
    </citation>
    <scope>NUCLEOTIDE SEQUENCE [LARGE SCALE GENOMIC DNA]</scope>
    <source>
        <strain evidence="10">ATCC 76901 / BCRC 22586 / CBS 4309 / NBRC 1992 / NRRL Y-12630</strain>
    </source>
</reference>
<feature type="region of interest" description="Disordered" evidence="7">
    <location>
        <begin position="245"/>
        <end position="291"/>
    </location>
</feature>
<evidence type="ECO:0000256" key="1">
    <source>
        <dbReference type="ARBA" id="ARBA00000707"/>
    </source>
</evidence>
<keyword evidence="10" id="KW-1185">Reference proteome</keyword>
<dbReference type="EC" id="3.4.19.12" evidence="6"/>
<name>G0VFR4_NAUCA</name>
<dbReference type="PROSITE" id="PS00972">
    <property type="entry name" value="USP_1"/>
    <property type="match status" value="1"/>
</dbReference>
<reference key="2">
    <citation type="submission" date="2011-08" db="EMBL/GenBank/DDBJ databases">
        <title>Genome sequence of Naumovozyma castellii.</title>
        <authorList>
            <person name="Gordon J.L."/>
            <person name="Armisen D."/>
            <person name="Proux-Wera E."/>
            <person name="OhEigeartaigh S.S."/>
            <person name="Byrne K.P."/>
            <person name="Wolfe K.H."/>
        </authorList>
    </citation>
    <scope>NUCLEOTIDE SEQUENCE</scope>
    <source>
        <strain>Type strain:CBS 4309</strain>
    </source>
</reference>
<feature type="compositionally biased region" description="Low complexity" evidence="7">
    <location>
        <begin position="202"/>
        <end position="219"/>
    </location>
</feature>
<gene>
    <name evidence="9" type="primary">NCAS0E02610</name>
    <name evidence="9" type="ordered locus">NCAS_0E02610</name>
</gene>
<dbReference type="PROSITE" id="PS50235">
    <property type="entry name" value="USP_3"/>
    <property type="match status" value="1"/>
</dbReference>
<comment type="similarity">
    <text evidence="2 6">Belongs to the peptidase C19 family.</text>
</comment>
<keyword evidence="3 6" id="KW-0645">Protease</keyword>
<evidence type="ECO:0000256" key="7">
    <source>
        <dbReference type="SAM" id="MobiDB-lite"/>
    </source>
</evidence>
<feature type="region of interest" description="Disordered" evidence="7">
    <location>
        <begin position="184"/>
        <end position="225"/>
    </location>
</feature>
<dbReference type="eggNOG" id="KOG1864">
    <property type="taxonomic scope" value="Eukaryota"/>
</dbReference>
<dbReference type="GO" id="GO:0005829">
    <property type="term" value="C:cytosol"/>
    <property type="evidence" value="ECO:0007669"/>
    <property type="project" value="TreeGrafter"/>
</dbReference>
<dbReference type="InterPro" id="IPR001394">
    <property type="entry name" value="Peptidase_C19_UCH"/>
</dbReference>
<dbReference type="PANTHER" id="PTHR24006">
    <property type="entry name" value="UBIQUITIN CARBOXYL-TERMINAL HYDROLASE"/>
    <property type="match status" value="1"/>
</dbReference>
<dbReference type="AlphaFoldDB" id="G0VFR4"/>
<keyword evidence="6" id="KW-0833">Ubl conjugation pathway</keyword>
<keyword evidence="4 6" id="KW-0378">Hydrolase</keyword>
<evidence type="ECO:0000313" key="9">
    <source>
        <dbReference type="EMBL" id="CCC70331.1"/>
    </source>
</evidence>
<dbReference type="Pfam" id="PF00443">
    <property type="entry name" value="UCH"/>
    <property type="match status" value="1"/>
</dbReference>
<dbReference type="InParanoid" id="G0VFR4"/>
<dbReference type="FunFam" id="3.90.70.10:FF:000131">
    <property type="entry name" value="Ubiquitin carboxyl-terminal hydrolase"/>
    <property type="match status" value="1"/>
</dbReference>
<keyword evidence="5 6" id="KW-0788">Thiol protease</keyword>
<proteinExistence type="inferred from homology"/>
<dbReference type="GO" id="GO:0004843">
    <property type="term" value="F:cysteine-type deubiquitinase activity"/>
    <property type="evidence" value="ECO:0007669"/>
    <property type="project" value="UniProtKB-UniRule"/>
</dbReference>
<evidence type="ECO:0000313" key="10">
    <source>
        <dbReference type="Proteomes" id="UP000001640"/>
    </source>
</evidence>
<dbReference type="InterPro" id="IPR050164">
    <property type="entry name" value="Peptidase_C19"/>
</dbReference>
<evidence type="ECO:0000256" key="2">
    <source>
        <dbReference type="ARBA" id="ARBA00009085"/>
    </source>
</evidence>
<accession>G0VFR4</accession>
<evidence type="ECO:0000256" key="5">
    <source>
        <dbReference type="ARBA" id="ARBA00022807"/>
    </source>
</evidence>
<dbReference type="InterPro" id="IPR038765">
    <property type="entry name" value="Papain-like_cys_pep_sf"/>
</dbReference>
<dbReference type="GO" id="GO:0005634">
    <property type="term" value="C:nucleus"/>
    <property type="evidence" value="ECO:0007669"/>
    <property type="project" value="TreeGrafter"/>
</dbReference>
<dbReference type="PROSITE" id="PS00973">
    <property type="entry name" value="USP_2"/>
    <property type="match status" value="1"/>
</dbReference>